<comment type="caution">
    <text evidence="1">The sequence shown here is derived from an EMBL/GenBank/DDBJ whole genome shotgun (WGS) entry which is preliminary data.</text>
</comment>
<dbReference type="PANTHER" id="PTHR33710">
    <property type="entry name" value="BNAC02G09200D PROTEIN"/>
    <property type="match status" value="1"/>
</dbReference>
<dbReference type="SUPFAM" id="SSF56219">
    <property type="entry name" value="DNase I-like"/>
    <property type="match status" value="1"/>
</dbReference>
<evidence type="ECO:0000313" key="2">
    <source>
        <dbReference type="Proteomes" id="UP001140206"/>
    </source>
</evidence>
<dbReference type="AlphaFoldDB" id="A0AAV8G0W0"/>
<accession>A0AAV8G0W0</accession>
<dbReference type="Proteomes" id="UP001140206">
    <property type="component" value="Chromosome 2"/>
</dbReference>
<protein>
    <submittedName>
        <fullName evidence="1">DNAse I-like superfamily protein</fullName>
    </submittedName>
</protein>
<keyword evidence="2" id="KW-1185">Reference proteome</keyword>
<proteinExistence type="predicted"/>
<dbReference type="Gene3D" id="3.60.10.10">
    <property type="entry name" value="Endonuclease/exonuclease/phosphatase"/>
    <property type="match status" value="1"/>
</dbReference>
<gene>
    <name evidence="1" type="ORF">LUZ62_049166</name>
</gene>
<dbReference type="InterPro" id="IPR036691">
    <property type="entry name" value="Endo/exonu/phosph_ase_sf"/>
</dbReference>
<organism evidence="1 2">
    <name type="scientific">Rhynchospora pubera</name>
    <dbReference type="NCBI Taxonomy" id="906938"/>
    <lineage>
        <taxon>Eukaryota</taxon>
        <taxon>Viridiplantae</taxon>
        <taxon>Streptophyta</taxon>
        <taxon>Embryophyta</taxon>
        <taxon>Tracheophyta</taxon>
        <taxon>Spermatophyta</taxon>
        <taxon>Magnoliopsida</taxon>
        <taxon>Liliopsida</taxon>
        <taxon>Poales</taxon>
        <taxon>Cyperaceae</taxon>
        <taxon>Cyperoideae</taxon>
        <taxon>Rhynchosporeae</taxon>
        <taxon>Rhynchospora</taxon>
    </lineage>
</organism>
<sequence>MIAKSGLMDLGYHGAAYTWSNKRQPHSIILQRLDRALATVPWCNAFPAAKLFHLPKANSDHCPILLSLEPDKKKVKRSFKFENWWLYREGFKEICENAIGNGEQSWDNVTKRLKKEVQKWVRTVRSPQTELTELEQQLVQIQMAQPTQSNFNVDQQLQEEYNSRLLEVEAYWAQRARIKWAQHGDLNTSFFHHSFTKRRTINRISSLVQEDGSVIADEKYVRKAFVEHYKSVYTLESPCAPCHLDPQLLNNIPKLNTTQTEALAMHPMDQEIIEAVFAIHPDRASGPDEINGRAVQTF</sequence>
<name>A0AAV8G0W0_9POAL</name>
<dbReference type="EMBL" id="JAMFTS010000002">
    <property type="protein sequence ID" value="KAJ4797920.1"/>
    <property type="molecule type" value="Genomic_DNA"/>
</dbReference>
<evidence type="ECO:0000313" key="1">
    <source>
        <dbReference type="EMBL" id="KAJ4797920.1"/>
    </source>
</evidence>
<reference evidence="1" key="1">
    <citation type="submission" date="2022-08" db="EMBL/GenBank/DDBJ databases">
        <authorList>
            <person name="Marques A."/>
        </authorList>
    </citation>
    <scope>NUCLEOTIDE SEQUENCE</scope>
    <source>
        <strain evidence="1">RhyPub2mFocal</strain>
        <tissue evidence="1">Leaves</tissue>
    </source>
</reference>
<dbReference type="PANTHER" id="PTHR33710:SF79">
    <property type="entry name" value="OS06G0205337 PROTEIN"/>
    <property type="match status" value="1"/>
</dbReference>